<dbReference type="AlphaFoldDB" id="A0A7S4MA60"/>
<dbReference type="SUPFAM" id="SSF159234">
    <property type="entry name" value="FomD-like"/>
    <property type="match status" value="1"/>
</dbReference>
<accession>A0A7S4MA60</accession>
<evidence type="ECO:0008006" key="2">
    <source>
        <dbReference type="Google" id="ProtNLM"/>
    </source>
</evidence>
<evidence type="ECO:0000313" key="1">
    <source>
        <dbReference type="EMBL" id="CAE2209674.1"/>
    </source>
</evidence>
<dbReference type="Gene3D" id="2.40.380.10">
    <property type="entry name" value="FomD-like"/>
    <property type="match status" value="1"/>
</dbReference>
<gene>
    <name evidence="1" type="ORF">VSP0166_LOCUS4695</name>
</gene>
<dbReference type="EMBL" id="HBKP01006522">
    <property type="protein sequence ID" value="CAE2209674.1"/>
    <property type="molecule type" value="Transcribed_RNA"/>
</dbReference>
<sequence>MFAIVPLAIRGCCWNACRTYSATMGRINEIKHLLSGEQKQFTDLERWRLEEGKLAVARWIAPEDNPFQLPPGTTSWGVWTMSIPHITAYRIHKPNGEISKYRFDVIEKLSICDHAVSFHDLLLDAWVDGKTKTLTLEDECEVKSAMESSLLTTEQIRIINTTKHYLTNETNTLLRSVDSLIDTAVQLHKNKES</sequence>
<name>A0A7S4MA60_9EUKA</name>
<reference evidence="1" key="1">
    <citation type="submission" date="2021-01" db="EMBL/GenBank/DDBJ databases">
        <authorList>
            <person name="Corre E."/>
            <person name="Pelletier E."/>
            <person name="Niang G."/>
            <person name="Scheremetjew M."/>
            <person name="Finn R."/>
            <person name="Kale V."/>
            <person name="Holt S."/>
            <person name="Cochrane G."/>
            <person name="Meng A."/>
            <person name="Brown T."/>
            <person name="Cohen L."/>
        </authorList>
    </citation>
    <scope>NUCLEOTIDE SEQUENCE</scope>
    <source>
        <strain evidence="1">DIVA3 518/3/11/1/6</strain>
    </source>
</reference>
<protein>
    <recommendedName>
        <fullName evidence="2">DUF402 domain-containing protein</fullName>
    </recommendedName>
</protein>
<dbReference type="InterPro" id="IPR035930">
    <property type="entry name" value="FomD-like_sf"/>
</dbReference>
<proteinExistence type="predicted"/>
<organism evidence="1">
    <name type="scientific">Vannella robusta</name>
    <dbReference type="NCBI Taxonomy" id="1487602"/>
    <lineage>
        <taxon>Eukaryota</taxon>
        <taxon>Amoebozoa</taxon>
        <taxon>Discosea</taxon>
        <taxon>Flabellinia</taxon>
        <taxon>Vannellidae</taxon>
        <taxon>Vannella</taxon>
    </lineage>
</organism>